<dbReference type="Proteomes" id="UP001652621">
    <property type="component" value="Unplaced"/>
</dbReference>
<dbReference type="RefSeq" id="XP_058987754.1">
    <property type="nucleotide sequence ID" value="XM_059131771.1"/>
</dbReference>
<evidence type="ECO:0000256" key="3">
    <source>
        <dbReference type="ARBA" id="ARBA00015405"/>
    </source>
</evidence>
<reference evidence="7" key="1">
    <citation type="submission" date="2025-08" db="UniProtKB">
        <authorList>
            <consortium name="RefSeq"/>
        </authorList>
    </citation>
    <scope>IDENTIFICATION</scope>
    <source>
        <strain evidence="7">Aabys</strain>
        <tissue evidence="7">Whole body</tissue>
    </source>
</reference>
<keyword evidence="6" id="KW-1185">Reference proteome</keyword>
<accession>A0ABM3VPM4</accession>
<protein>
    <recommendedName>
        <fullName evidence="3">Mini-chromosome maintenance complex-binding protein</fullName>
    </recommendedName>
</protein>
<feature type="compositionally biased region" description="Basic and acidic residues" evidence="5">
    <location>
        <begin position="232"/>
        <end position="247"/>
    </location>
</feature>
<comment type="subcellular location">
    <subcellularLocation>
        <location evidence="1">Nucleus</location>
    </subcellularLocation>
</comment>
<sequence length="664" mass="74968">MQNCAQNYCKQTVSTTRTTRPSASRGILIISLIKANTQREMFVKTEVAALKLPQSPEEFVGSDNAAFCKAFEDPQLWATIPLLNYTPLHKLKDYSVVRFRGMIQDMLDPEIYLESYEVKKKEHSSGSGEIRMQQGKYRDCLLLGKDEEVNYHSETNVQGERRVLFVVSIPGINDWAKTYEENCNKRNVPEIITNGESSNRSIKRPVAEEEMDTESMDTEELTQCSSKGQTDTNKRQKVDQIASDRKTTPGSASSACLGADYLLNSPIPDRPSKACMVKVYSDFDSYIINTIVDVVGFLSVDPCLDGTNMDVDYDNVGELQAQNPPPSLIPRLHAIAVHVLPHANPLLDQRLGKWEADSASVISIQKDLRMLLTLCLFNDDLAADYLLSHLISTVYSRCELQSIGKFSLNICNLPKESVAEYTKQLYGILEQILPASHYLPMTLDTMNTAAFVPKKDYETNKLVSGLLQLAPHTHLVLDETRMQQGKLEANGVMGIQSIANLINNQQIKCNFQYYEIDYNVDIPVLILSEGRSMLPSDISLPLKTDTESVQLMTETLKAANHYLSQNSRLEQFRRYLTNAKTSDFTMNPDDTEMIQNDFVEMRKTNSVTSADDLHSLLVLSRLLAIARGKNVLDKESWELAKEMESKRRQRLSELPKSKLKTRQQ</sequence>
<keyword evidence="4" id="KW-0539">Nucleus</keyword>
<feature type="region of interest" description="Disordered" evidence="5">
    <location>
        <begin position="644"/>
        <end position="664"/>
    </location>
</feature>
<comment type="similarity">
    <text evidence="2">Belongs to the MCMBP family.</text>
</comment>
<evidence type="ECO:0000256" key="4">
    <source>
        <dbReference type="ARBA" id="ARBA00023242"/>
    </source>
</evidence>
<dbReference type="GeneID" id="131806904"/>
<proteinExistence type="inferred from homology"/>
<dbReference type="Pfam" id="PF09739">
    <property type="entry name" value="MCM_bind"/>
    <property type="match status" value="1"/>
</dbReference>
<dbReference type="PANTHER" id="PTHR13489:SF0">
    <property type="entry name" value="MINI-CHROMOSOME MAINTENANCE COMPLEX-BINDING PROTEIN"/>
    <property type="match status" value="1"/>
</dbReference>
<evidence type="ECO:0000313" key="7">
    <source>
        <dbReference type="RefSeq" id="XP_058987754.1"/>
    </source>
</evidence>
<evidence type="ECO:0000256" key="2">
    <source>
        <dbReference type="ARBA" id="ARBA00007925"/>
    </source>
</evidence>
<evidence type="ECO:0000256" key="5">
    <source>
        <dbReference type="SAM" id="MobiDB-lite"/>
    </source>
</evidence>
<feature type="compositionally biased region" description="Acidic residues" evidence="5">
    <location>
        <begin position="208"/>
        <end position="220"/>
    </location>
</feature>
<evidence type="ECO:0000313" key="6">
    <source>
        <dbReference type="Proteomes" id="UP001652621"/>
    </source>
</evidence>
<feature type="compositionally biased region" description="Polar residues" evidence="5">
    <location>
        <begin position="221"/>
        <end position="231"/>
    </location>
</feature>
<organism evidence="6 7">
    <name type="scientific">Musca domestica</name>
    <name type="common">House fly</name>
    <dbReference type="NCBI Taxonomy" id="7370"/>
    <lineage>
        <taxon>Eukaryota</taxon>
        <taxon>Metazoa</taxon>
        <taxon>Ecdysozoa</taxon>
        <taxon>Arthropoda</taxon>
        <taxon>Hexapoda</taxon>
        <taxon>Insecta</taxon>
        <taxon>Pterygota</taxon>
        <taxon>Neoptera</taxon>
        <taxon>Endopterygota</taxon>
        <taxon>Diptera</taxon>
        <taxon>Brachycera</taxon>
        <taxon>Muscomorpha</taxon>
        <taxon>Muscoidea</taxon>
        <taxon>Muscidae</taxon>
        <taxon>Musca</taxon>
    </lineage>
</organism>
<gene>
    <name evidence="7" type="primary">LOC131806904</name>
</gene>
<dbReference type="PANTHER" id="PTHR13489">
    <property type="entry name" value="MINI-CHROMOSOME MAINTENANCE COMPLEX-BINDING PROTEIN"/>
    <property type="match status" value="1"/>
</dbReference>
<evidence type="ECO:0000256" key="1">
    <source>
        <dbReference type="ARBA" id="ARBA00004123"/>
    </source>
</evidence>
<dbReference type="InterPro" id="IPR019140">
    <property type="entry name" value="MCM_complex-bd"/>
</dbReference>
<feature type="region of interest" description="Disordered" evidence="5">
    <location>
        <begin position="190"/>
        <end position="253"/>
    </location>
</feature>
<name>A0ABM3VPM4_MUSDO</name>
<feature type="compositionally biased region" description="Basic and acidic residues" evidence="5">
    <location>
        <begin position="644"/>
        <end position="656"/>
    </location>
</feature>